<name>A0A9X3I198_9FLAO</name>
<dbReference type="Proteomes" id="UP001148482">
    <property type="component" value="Unassembled WGS sequence"/>
</dbReference>
<comment type="caution">
    <text evidence="2">The sequence shown here is derived from an EMBL/GenBank/DDBJ whole genome shotgun (WGS) entry which is preliminary data.</text>
</comment>
<feature type="domain" description="DUF7793" evidence="1">
    <location>
        <begin position="12"/>
        <end position="123"/>
    </location>
</feature>
<keyword evidence="3" id="KW-1185">Reference proteome</keyword>
<accession>A0A9X3I198</accession>
<organism evidence="2 3">
    <name type="scientific">Salinimicrobium profundisediminis</name>
    <dbReference type="NCBI Taxonomy" id="2994553"/>
    <lineage>
        <taxon>Bacteria</taxon>
        <taxon>Pseudomonadati</taxon>
        <taxon>Bacteroidota</taxon>
        <taxon>Flavobacteriia</taxon>
        <taxon>Flavobacteriales</taxon>
        <taxon>Flavobacteriaceae</taxon>
        <taxon>Salinimicrobium</taxon>
    </lineage>
</organism>
<dbReference type="Pfam" id="PF25056">
    <property type="entry name" value="DUF7793"/>
    <property type="match status" value="1"/>
</dbReference>
<dbReference type="AlphaFoldDB" id="A0A9X3I198"/>
<evidence type="ECO:0000313" key="3">
    <source>
        <dbReference type="Proteomes" id="UP001148482"/>
    </source>
</evidence>
<dbReference type="Gene3D" id="3.40.970.30">
    <property type="entry name" value="yp_829618.1 like domains"/>
    <property type="match status" value="1"/>
</dbReference>
<dbReference type="Gene3D" id="3.40.1680.10">
    <property type="entry name" value="yp_829618.1 domain like"/>
    <property type="match status" value="1"/>
</dbReference>
<dbReference type="InterPro" id="IPR056695">
    <property type="entry name" value="DUF7793"/>
</dbReference>
<evidence type="ECO:0000259" key="1">
    <source>
        <dbReference type="Pfam" id="PF25056"/>
    </source>
</evidence>
<proteinExistence type="predicted"/>
<reference evidence="2" key="1">
    <citation type="submission" date="2022-11" db="EMBL/GenBank/DDBJ databases">
        <title>Salinimicrobium profundisediminis sp. nov., isolated from deep-sea sediment of the Mariana Trench.</title>
        <authorList>
            <person name="Fu H."/>
        </authorList>
    </citation>
    <scope>NUCLEOTIDE SEQUENCE</scope>
    <source>
        <strain evidence="2">MT39</strain>
    </source>
</reference>
<dbReference type="EMBL" id="JAPJDA010000013">
    <property type="protein sequence ID" value="MCX2838369.1"/>
    <property type="molecule type" value="Genomic_DNA"/>
</dbReference>
<sequence>MNKSLSNEYATFWIDDGILHFIYHPEVVVDLFAAEKVVTDRLKCQEDKYYPVFCDTRGVKDTDKSARDYLAREGSILTSAVAFLVNPPISQAIIDFYVRTSKPITPTKIFTEKYDALMFLKTFR</sequence>
<evidence type="ECO:0000313" key="2">
    <source>
        <dbReference type="EMBL" id="MCX2838369.1"/>
    </source>
</evidence>
<gene>
    <name evidence="2" type="ORF">OQ279_09410</name>
</gene>
<protein>
    <recommendedName>
        <fullName evidence="1">DUF7793 domain-containing protein</fullName>
    </recommendedName>
</protein>
<dbReference type="RefSeq" id="WP_266069622.1">
    <property type="nucleotide sequence ID" value="NZ_JAPJDA010000013.1"/>
</dbReference>